<dbReference type="PROSITE" id="PS51257">
    <property type="entry name" value="PROKAR_LIPOPROTEIN"/>
    <property type="match status" value="1"/>
</dbReference>
<gene>
    <name evidence="2" type="ORF">SAMN04490197_5334</name>
</gene>
<evidence type="ECO:0008006" key="4">
    <source>
        <dbReference type="Google" id="ProtNLM"/>
    </source>
</evidence>
<protein>
    <recommendedName>
        <fullName evidence="4">Chitin-binding type-2 domain-containing protein</fullName>
    </recommendedName>
</protein>
<accession>A0A8B3Y4K1</accession>
<proteinExistence type="predicted"/>
<evidence type="ECO:0000256" key="1">
    <source>
        <dbReference type="SAM" id="SignalP"/>
    </source>
</evidence>
<dbReference type="AlphaFoldDB" id="A0A8B3Y4K1"/>
<dbReference type="SUPFAM" id="SSF57625">
    <property type="entry name" value="Invertebrate chitin-binding proteins"/>
    <property type="match status" value="1"/>
</dbReference>
<dbReference type="GO" id="GO:0008061">
    <property type="term" value="F:chitin binding"/>
    <property type="evidence" value="ECO:0007669"/>
    <property type="project" value="InterPro"/>
</dbReference>
<dbReference type="EMBL" id="LT629782">
    <property type="protein sequence ID" value="SDU36514.1"/>
    <property type="molecule type" value="Genomic_DNA"/>
</dbReference>
<keyword evidence="3" id="KW-1185">Reference proteome</keyword>
<reference evidence="2 3" key="1">
    <citation type="submission" date="2016-10" db="EMBL/GenBank/DDBJ databases">
        <authorList>
            <person name="Varghese N."/>
            <person name="Submissions S."/>
        </authorList>
    </citation>
    <scope>NUCLEOTIDE SEQUENCE [LARGE SCALE GENOMIC DNA]</scope>
    <source>
        <strain evidence="2 3">BS2775</strain>
    </source>
</reference>
<feature type="chain" id="PRO_5032617919" description="Chitin-binding type-2 domain-containing protein" evidence="1">
    <location>
        <begin position="34"/>
        <end position="97"/>
    </location>
</feature>
<dbReference type="Proteomes" id="UP000183653">
    <property type="component" value="Chromosome I"/>
</dbReference>
<evidence type="ECO:0000313" key="2">
    <source>
        <dbReference type="EMBL" id="SDU36514.1"/>
    </source>
</evidence>
<organism evidence="2 3">
    <name type="scientific">Pseudomonas orientalis</name>
    <dbReference type="NCBI Taxonomy" id="76758"/>
    <lineage>
        <taxon>Bacteria</taxon>
        <taxon>Pseudomonadati</taxon>
        <taxon>Pseudomonadota</taxon>
        <taxon>Gammaproteobacteria</taxon>
        <taxon>Pseudomonadales</taxon>
        <taxon>Pseudomonadaceae</taxon>
        <taxon>Pseudomonas</taxon>
    </lineage>
</organism>
<dbReference type="InterPro" id="IPR036508">
    <property type="entry name" value="Chitin-bd_dom_sf"/>
</dbReference>
<evidence type="ECO:0000313" key="3">
    <source>
        <dbReference type="Proteomes" id="UP000183653"/>
    </source>
</evidence>
<name>A0A8B3Y4K1_9PSED</name>
<sequence length="97" mass="10776">MGYSFKKKMMRAVPKALVAAGMAVLLAACSSHSGEVVLGDGYPNLDPPCTSIGYFRSVSPGWWYRCLYYPSIDRYIKVADQCPTGQEFNPVTRKCEK</sequence>
<feature type="signal peptide" evidence="1">
    <location>
        <begin position="1"/>
        <end position="33"/>
    </location>
</feature>
<keyword evidence="1" id="KW-0732">Signal</keyword>